<dbReference type="Gene3D" id="3.40.190.80">
    <property type="match status" value="1"/>
</dbReference>
<sequence>MALGYFRNDPKRWTKDNDSPVSEADIAVDRYLAELLRGARTGYGWLSEETADDPARLGMARTFIVDPIDGTRAFLAGSPDWTVAVAVVEAGRPVAAAVYRPASDEMYTATVGGGAALNGEPLRVSTMPSLEGARLAGPKPMVTQEAVRRAGVVYGGYVPSLALRIALVAAGRIDLAAARERACDWDLAAADLLVQEAGGRLENMRGGPVLYNRANVRHPALLAGPEALVTPLRPILADLT</sequence>
<feature type="binding site" evidence="4">
    <location>
        <position position="48"/>
    </location>
    <ligand>
        <name>Mg(2+)</name>
        <dbReference type="ChEBI" id="CHEBI:18420"/>
        <label>1</label>
        <note>catalytic</note>
    </ligand>
</feature>
<dbReference type="CDD" id="cd01638">
    <property type="entry name" value="CysQ"/>
    <property type="match status" value="1"/>
</dbReference>
<keyword evidence="3 4" id="KW-0460">Magnesium</keyword>
<dbReference type="GO" id="GO:0007165">
    <property type="term" value="P:signal transduction"/>
    <property type="evidence" value="ECO:0007669"/>
    <property type="project" value="TreeGrafter"/>
</dbReference>
<feature type="binding site" evidence="4">
    <location>
        <position position="186"/>
    </location>
    <ligand>
        <name>Mg(2+)</name>
        <dbReference type="ChEBI" id="CHEBI:18420"/>
        <label>1</label>
        <note>catalytic</note>
    </ligand>
</feature>
<proteinExistence type="inferred from homology"/>
<reference evidence="5 6" key="1">
    <citation type="submission" date="2020-07" db="EMBL/GenBank/DDBJ databases">
        <authorList>
            <person name="Li M."/>
        </authorList>
    </citation>
    <scope>NUCLEOTIDE SEQUENCE [LARGE SCALE GENOMIC DNA]</scope>
    <source>
        <strain evidence="5 6">DSM 23284</strain>
    </source>
</reference>
<gene>
    <name evidence="5" type="ORF">H1W37_10165</name>
</gene>
<name>A0A838XTN9_9HYPH</name>
<evidence type="ECO:0000256" key="1">
    <source>
        <dbReference type="ARBA" id="ARBA00009759"/>
    </source>
</evidence>
<dbReference type="PROSITE" id="PS00630">
    <property type="entry name" value="IMP_2"/>
    <property type="match status" value="1"/>
</dbReference>
<dbReference type="Gene3D" id="3.30.540.10">
    <property type="entry name" value="Fructose-1,6-Bisphosphatase, subunit A, domain 1"/>
    <property type="match status" value="1"/>
</dbReference>
<dbReference type="PANTHER" id="PTHR20854">
    <property type="entry name" value="INOSITOL MONOPHOSPHATASE"/>
    <property type="match status" value="1"/>
</dbReference>
<dbReference type="Pfam" id="PF00459">
    <property type="entry name" value="Inositol_P"/>
    <property type="match status" value="1"/>
</dbReference>
<dbReference type="GO" id="GO:0046854">
    <property type="term" value="P:phosphatidylinositol phosphate biosynthetic process"/>
    <property type="evidence" value="ECO:0007669"/>
    <property type="project" value="InterPro"/>
</dbReference>
<organism evidence="5 6">
    <name type="scientific">Stappia taiwanensis</name>
    <dbReference type="NCBI Taxonomy" id="992267"/>
    <lineage>
        <taxon>Bacteria</taxon>
        <taxon>Pseudomonadati</taxon>
        <taxon>Pseudomonadota</taxon>
        <taxon>Alphaproteobacteria</taxon>
        <taxon>Hyphomicrobiales</taxon>
        <taxon>Stappiaceae</taxon>
        <taxon>Stappia</taxon>
    </lineage>
</organism>
<dbReference type="InterPro" id="IPR000760">
    <property type="entry name" value="Inositol_monophosphatase-like"/>
</dbReference>
<evidence type="ECO:0000313" key="6">
    <source>
        <dbReference type="Proteomes" id="UP000559404"/>
    </source>
</evidence>
<dbReference type="PRINTS" id="PR00377">
    <property type="entry name" value="IMPHPHTASES"/>
</dbReference>
<evidence type="ECO:0000256" key="3">
    <source>
        <dbReference type="ARBA" id="ARBA00022842"/>
    </source>
</evidence>
<dbReference type="SUPFAM" id="SSF56655">
    <property type="entry name" value="Carbohydrate phosphatase"/>
    <property type="match status" value="1"/>
</dbReference>
<dbReference type="GO" id="GO:0046872">
    <property type="term" value="F:metal ion binding"/>
    <property type="evidence" value="ECO:0007669"/>
    <property type="project" value="UniProtKB-KW"/>
</dbReference>
<reference evidence="5 6" key="2">
    <citation type="submission" date="2020-08" db="EMBL/GenBank/DDBJ databases">
        <title>Stappia taiwanensis sp. nov., isolated from a coastal thermal spring.</title>
        <authorList>
            <person name="Kampfer P."/>
        </authorList>
    </citation>
    <scope>NUCLEOTIDE SEQUENCE [LARGE SCALE GENOMIC DNA]</scope>
    <source>
        <strain evidence="5 6">DSM 23284</strain>
    </source>
</reference>
<dbReference type="PANTHER" id="PTHR20854:SF4">
    <property type="entry name" value="INOSITOL-1-MONOPHOSPHATASE-RELATED"/>
    <property type="match status" value="1"/>
</dbReference>
<keyword evidence="6" id="KW-1185">Reference proteome</keyword>
<evidence type="ECO:0000256" key="4">
    <source>
        <dbReference type="PIRSR" id="PIRSR600760-2"/>
    </source>
</evidence>
<keyword evidence="2 4" id="KW-0479">Metal-binding</keyword>
<feature type="binding site" evidence="4">
    <location>
        <position position="66"/>
    </location>
    <ligand>
        <name>Mg(2+)</name>
        <dbReference type="ChEBI" id="CHEBI:18420"/>
        <label>1</label>
        <note>catalytic</note>
    </ligand>
</feature>
<dbReference type="Proteomes" id="UP000559404">
    <property type="component" value="Unassembled WGS sequence"/>
</dbReference>
<dbReference type="InterPro" id="IPR020550">
    <property type="entry name" value="Inositol_monophosphatase_CS"/>
</dbReference>
<evidence type="ECO:0000313" key="5">
    <source>
        <dbReference type="EMBL" id="MBA4612018.1"/>
    </source>
</evidence>
<protein>
    <submittedName>
        <fullName evidence="5">3'(2'),5'-bisphosphate nucleotidase CysQ</fullName>
    </submittedName>
</protein>
<accession>A0A838XTN9</accession>
<dbReference type="AlphaFoldDB" id="A0A838XTN9"/>
<comment type="caution">
    <text evidence="5">The sequence shown here is derived from an EMBL/GenBank/DDBJ whole genome shotgun (WGS) entry which is preliminary data.</text>
</comment>
<evidence type="ECO:0000256" key="2">
    <source>
        <dbReference type="ARBA" id="ARBA00022723"/>
    </source>
</evidence>
<dbReference type="GO" id="GO:0008934">
    <property type="term" value="F:inositol monophosphate 1-phosphatase activity"/>
    <property type="evidence" value="ECO:0007669"/>
    <property type="project" value="TreeGrafter"/>
</dbReference>
<dbReference type="EMBL" id="JACEON010000008">
    <property type="protein sequence ID" value="MBA4612018.1"/>
    <property type="molecule type" value="Genomic_DNA"/>
</dbReference>
<dbReference type="GO" id="GO:0006020">
    <property type="term" value="P:inositol metabolic process"/>
    <property type="evidence" value="ECO:0007669"/>
    <property type="project" value="TreeGrafter"/>
</dbReference>
<feature type="binding site" evidence="4">
    <location>
        <position position="69"/>
    </location>
    <ligand>
        <name>Mg(2+)</name>
        <dbReference type="ChEBI" id="CHEBI:18420"/>
        <label>1</label>
        <note>catalytic</note>
    </ligand>
</feature>
<comment type="similarity">
    <text evidence="1">Belongs to the inositol monophosphatase superfamily.</text>
</comment>
<comment type="cofactor">
    <cofactor evidence="4">
        <name>Mg(2+)</name>
        <dbReference type="ChEBI" id="CHEBI:18420"/>
    </cofactor>
</comment>
<feature type="binding site" evidence="4">
    <location>
        <position position="68"/>
    </location>
    <ligand>
        <name>Mg(2+)</name>
        <dbReference type="ChEBI" id="CHEBI:18420"/>
        <label>1</label>
        <note>catalytic</note>
    </ligand>
</feature>